<protein>
    <submittedName>
        <fullName evidence="1">Uncharacterized protein</fullName>
    </submittedName>
</protein>
<proteinExistence type="predicted"/>
<evidence type="ECO:0000313" key="2">
    <source>
        <dbReference type="Proteomes" id="UP000295252"/>
    </source>
</evidence>
<accession>A0A068V632</accession>
<dbReference type="Gramene" id="CDP15989">
    <property type="protein sequence ID" value="CDP15989"/>
    <property type="gene ID" value="GSCOC_T00016929001"/>
</dbReference>
<reference evidence="2" key="1">
    <citation type="journal article" date="2014" name="Science">
        <title>The coffee genome provides insight into the convergent evolution of caffeine biosynthesis.</title>
        <authorList>
            <person name="Denoeud F."/>
            <person name="Carretero-Paulet L."/>
            <person name="Dereeper A."/>
            <person name="Droc G."/>
            <person name="Guyot R."/>
            <person name="Pietrella M."/>
            <person name="Zheng C."/>
            <person name="Alberti A."/>
            <person name="Anthony F."/>
            <person name="Aprea G."/>
            <person name="Aury J.M."/>
            <person name="Bento P."/>
            <person name="Bernard M."/>
            <person name="Bocs S."/>
            <person name="Campa C."/>
            <person name="Cenci A."/>
            <person name="Combes M.C."/>
            <person name="Crouzillat D."/>
            <person name="Da Silva C."/>
            <person name="Daddiego L."/>
            <person name="De Bellis F."/>
            <person name="Dussert S."/>
            <person name="Garsmeur O."/>
            <person name="Gayraud T."/>
            <person name="Guignon V."/>
            <person name="Jahn K."/>
            <person name="Jamilloux V."/>
            <person name="Joet T."/>
            <person name="Labadie K."/>
            <person name="Lan T."/>
            <person name="Leclercq J."/>
            <person name="Lepelley M."/>
            <person name="Leroy T."/>
            <person name="Li L.T."/>
            <person name="Librado P."/>
            <person name="Lopez L."/>
            <person name="Munoz A."/>
            <person name="Noel B."/>
            <person name="Pallavicini A."/>
            <person name="Perrotta G."/>
            <person name="Poncet V."/>
            <person name="Pot D."/>
            <person name="Priyono X."/>
            <person name="Rigoreau M."/>
            <person name="Rouard M."/>
            <person name="Rozas J."/>
            <person name="Tranchant-Dubreuil C."/>
            <person name="VanBuren R."/>
            <person name="Zhang Q."/>
            <person name="Andrade A.C."/>
            <person name="Argout X."/>
            <person name="Bertrand B."/>
            <person name="de Kochko A."/>
            <person name="Graziosi G."/>
            <person name="Henry R.J."/>
            <person name="Jayarama X."/>
            <person name="Ming R."/>
            <person name="Nagai C."/>
            <person name="Rounsley S."/>
            <person name="Sankoff D."/>
            <person name="Giuliano G."/>
            <person name="Albert V.A."/>
            <person name="Wincker P."/>
            <person name="Lashermes P."/>
        </authorList>
    </citation>
    <scope>NUCLEOTIDE SEQUENCE [LARGE SCALE GENOMIC DNA]</scope>
    <source>
        <strain evidence="2">cv. DH200-94</strain>
    </source>
</reference>
<dbReference type="InParanoid" id="A0A068V632"/>
<organism evidence="1 2">
    <name type="scientific">Coffea canephora</name>
    <name type="common">Robusta coffee</name>
    <dbReference type="NCBI Taxonomy" id="49390"/>
    <lineage>
        <taxon>Eukaryota</taxon>
        <taxon>Viridiplantae</taxon>
        <taxon>Streptophyta</taxon>
        <taxon>Embryophyta</taxon>
        <taxon>Tracheophyta</taxon>
        <taxon>Spermatophyta</taxon>
        <taxon>Magnoliopsida</taxon>
        <taxon>eudicotyledons</taxon>
        <taxon>Gunneridae</taxon>
        <taxon>Pentapetalae</taxon>
        <taxon>asterids</taxon>
        <taxon>lamiids</taxon>
        <taxon>Gentianales</taxon>
        <taxon>Rubiaceae</taxon>
        <taxon>Ixoroideae</taxon>
        <taxon>Gardenieae complex</taxon>
        <taxon>Bertiereae - Coffeeae clade</taxon>
        <taxon>Coffeeae</taxon>
        <taxon>Coffea</taxon>
    </lineage>
</organism>
<dbReference type="EMBL" id="HG739196">
    <property type="protein sequence ID" value="CDP15989.1"/>
    <property type="molecule type" value="Genomic_DNA"/>
</dbReference>
<gene>
    <name evidence="1" type="ORF">GSCOC_T00016929001</name>
</gene>
<keyword evidence="2" id="KW-1185">Reference proteome</keyword>
<name>A0A068V632_COFCA</name>
<sequence>MTYLEDLYFIVDVKCVCCFFSLFGYRTSHRDAGSMFMIAEINGLGVESDFETFRSIIIFPKVSSLNPTNNASTPWEKASGHVSSSKIAHELEPWSTLLLRDMILRDKT</sequence>
<dbReference type="AlphaFoldDB" id="A0A068V632"/>
<dbReference type="Proteomes" id="UP000295252">
    <property type="component" value="Chromosome VII"/>
</dbReference>
<evidence type="ECO:0000313" key="1">
    <source>
        <dbReference type="EMBL" id="CDP15989.1"/>
    </source>
</evidence>